<dbReference type="SUPFAM" id="SSF51161">
    <property type="entry name" value="Trimeric LpxA-like enzymes"/>
    <property type="match status" value="1"/>
</dbReference>
<dbReference type="CDD" id="cd03354">
    <property type="entry name" value="LbH_SAT"/>
    <property type="match status" value="1"/>
</dbReference>
<dbReference type="GO" id="GO:0009001">
    <property type="term" value="F:serine O-acetyltransferase activity"/>
    <property type="evidence" value="ECO:0007669"/>
    <property type="project" value="UniProtKB-EC"/>
</dbReference>
<dbReference type="UniPathway" id="UPA00136">
    <property type="reaction ID" value="UER00199"/>
</dbReference>
<dbReference type="Pfam" id="PF06426">
    <property type="entry name" value="SATase_N"/>
    <property type="match status" value="1"/>
</dbReference>
<accession>A0A388L393</accession>
<dbReference type="Gramene" id="GBG76766">
    <property type="protein sequence ID" value="GBG76766"/>
    <property type="gene ID" value="CBR_g22982"/>
</dbReference>
<name>A0A388L393_CHABU</name>
<reference evidence="9 10" key="1">
    <citation type="journal article" date="2018" name="Cell">
        <title>The Chara Genome: Secondary Complexity and Implications for Plant Terrestrialization.</title>
        <authorList>
            <person name="Nishiyama T."/>
            <person name="Sakayama H."/>
            <person name="Vries J.D."/>
            <person name="Buschmann H."/>
            <person name="Saint-Marcoux D."/>
            <person name="Ullrich K.K."/>
            <person name="Haas F.B."/>
            <person name="Vanderstraeten L."/>
            <person name="Becker D."/>
            <person name="Lang D."/>
            <person name="Vosolsobe S."/>
            <person name="Rombauts S."/>
            <person name="Wilhelmsson P.K.I."/>
            <person name="Janitza P."/>
            <person name="Kern R."/>
            <person name="Heyl A."/>
            <person name="Rumpler F."/>
            <person name="Villalobos L.I.A.C."/>
            <person name="Clay J.M."/>
            <person name="Skokan R."/>
            <person name="Toyoda A."/>
            <person name="Suzuki Y."/>
            <person name="Kagoshima H."/>
            <person name="Schijlen E."/>
            <person name="Tajeshwar N."/>
            <person name="Catarino B."/>
            <person name="Hetherington A.J."/>
            <person name="Saltykova A."/>
            <person name="Bonnot C."/>
            <person name="Breuninger H."/>
            <person name="Symeonidi A."/>
            <person name="Radhakrishnan G.V."/>
            <person name="Van Nieuwerburgh F."/>
            <person name="Deforce D."/>
            <person name="Chang C."/>
            <person name="Karol K.G."/>
            <person name="Hedrich R."/>
            <person name="Ulvskov P."/>
            <person name="Glockner G."/>
            <person name="Delwiche C.F."/>
            <person name="Petrasek J."/>
            <person name="Van de Peer Y."/>
            <person name="Friml J."/>
            <person name="Beilby M."/>
            <person name="Dolan L."/>
            <person name="Kohara Y."/>
            <person name="Sugano S."/>
            <person name="Fujiyama A."/>
            <person name="Delaux P.-M."/>
            <person name="Quint M."/>
            <person name="TheiBen G."/>
            <person name="Hagemann M."/>
            <person name="Harholt J."/>
            <person name="Dunand C."/>
            <person name="Zachgo S."/>
            <person name="Langdale J."/>
            <person name="Maumus F."/>
            <person name="Straeten D.V.D."/>
            <person name="Gould S.B."/>
            <person name="Rensing S.A."/>
        </authorList>
    </citation>
    <scope>NUCLEOTIDE SEQUENCE [LARGE SCALE GENOMIC DNA]</scope>
    <source>
        <strain evidence="9 10">S276</strain>
    </source>
</reference>
<dbReference type="Proteomes" id="UP000265515">
    <property type="component" value="Unassembled WGS sequence"/>
</dbReference>
<comment type="similarity">
    <text evidence="2">Belongs to the transferase hexapeptide repeat family.</text>
</comment>
<gene>
    <name evidence="9" type="ORF">CBR_g22982</name>
</gene>
<evidence type="ECO:0000256" key="1">
    <source>
        <dbReference type="ARBA" id="ARBA00004876"/>
    </source>
</evidence>
<evidence type="ECO:0000256" key="4">
    <source>
        <dbReference type="ARBA" id="ARBA00022605"/>
    </source>
</evidence>
<evidence type="ECO:0000313" key="9">
    <source>
        <dbReference type="EMBL" id="GBG76766.1"/>
    </source>
</evidence>
<dbReference type="InterPro" id="IPR011004">
    <property type="entry name" value="Trimer_LpxA-like_sf"/>
</dbReference>
<dbReference type="NCBIfam" id="NF041874">
    <property type="entry name" value="EPS_EpsC"/>
    <property type="match status" value="1"/>
</dbReference>
<comment type="caution">
    <text evidence="9">The sequence shown here is derived from an EMBL/GenBank/DDBJ whole genome shotgun (WGS) entry which is preliminary data.</text>
</comment>
<feature type="compositionally biased region" description="Low complexity" evidence="7">
    <location>
        <begin position="209"/>
        <end position="220"/>
    </location>
</feature>
<dbReference type="EC" id="2.3.1.30" evidence="3"/>
<keyword evidence="5" id="KW-0808">Transferase</keyword>
<evidence type="ECO:0000256" key="7">
    <source>
        <dbReference type="SAM" id="MobiDB-lite"/>
    </source>
</evidence>
<evidence type="ECO:0000256" key="6">
    <source>
        <dbReference type="ARBA" id="ARBA00023315"/>
    </source>
</evidence>
<organism evidence="9 10">
    <name type="scientific">Chara braunii</name>
    <name type="common">Braun's stonewort</name>
    <dbReference type="NCBI Taxonomy" id="69332"/>
    <lineage>
        <taxon>Eukaryota</taxon>
        <taxon>Viridiplantae</taxon>
        <taxon>Streptophyta</taxon>
        <taxon>Charophyceae</taxon>
        <taxon>Charales</taxon>
        <taxon>Characeae</taxon>
        <taxon>Chara</taxon>
    </lineage>
</organism>
<evidence type="ECO:0000313" key="10">
    <source>
        <dbReference type="Proteomes" id="UP000265515"/>
    </source>
</evidence>
<dbReference type="Pfam" id="PF00132">
    <property type="entry name" value="Hexapep"/>
    <property type="match status" value="1"/>
</dbReference>
<protein>
    <recommendedName>
        <fullName evidence="3">serine O-acetyltransferase</fullName>
        <ecNumber evidence="3">2.3.1.30</ecNumber>
    </recommendedName>
</protein>
<dbReference type="Gene3D" id="2.160.10.10">
    <property type="entry name" value="Hexapeptide repeat proteins"/>
    <property type="match status" value="1"/>
</dbReference>
<dbReference type="GO" id="GO:0005737">
    <property type="term" value="C:cytoplasm"/>
    <property type="evidence" value="ECO:0007669"/>
    <property type="project" value="InterPro"/>
</dbReference>
<dbReference type="InterPro" id="IPR018357">
    <property type="entry name" value="Hexapep_transf_CS"/>
</dbReference>
<evidence type="ECO:0000256" key="5">
    <source>
        <dbReference type="ARBA" id="ARBA00022679"/>
    </source>
</evidence>
<dbReference type="GO" id="GO:0006535">
    <property type="term" value="P:cysteine biosynthetic process from serine"/>
    <property type="evidence" value="ECO:0007669"/>
    <property type="project" value="InterPro"/>
</dbReference>
<feature type="region of interest" description="Disordered" evidence="7">
    <location>
        <begin position="204"/>
        <end position="254"/>
    </location>
</feature>
<dbReference type="PANTHER" id="PTHR42811">
    <property type="entry name" value="SERINE ACETYLTRANSFERASE"/>
    <property type="match status" value="1"/>
</dbReference>
<proteinExistence type="inferred from homology"/>
<dbReference type="STRING" id="69332.A0A388L393"/>
<dbReference type="Gene3D" id="1.10.3130.10">
    <property type="entry name" value="serine acetyltransferase, domain 1"/>
    <property type="match status" value="1"/>
</dbReference>
<sequence>MKMTFNFPLSGSKGMPSAAIRRTFLDAGCQNGGGSTSIRRSFLDTCRQNGGSHGSGKGGAVISGKAYSTRKGPPSVLFTKRRWELEQSGARPAIGSDGCHGRRGQYISKEASSILMLSGGSHSCRRTLTVARKFCSLPSAAERALENGGDRYCFTNSSSLACPSVWDVRLSKSIGVGCVAKSGYRTKKSLKTAEQNDSYRLLSSLDRNSSGSGAEGPAGSVLVKQEGVKDGAKTPKEDLPAKESADERTSSSGADLTGEQLWQAIREEARRDSESEPALASFLYSTILAHPSLERALAFHIANKLCSSTLLSTQLYTLIADTFMEDADIRAAVRADLQAVKSRDPACVGYSHCLLNFKGFLACQSHRVAHRLWNQGRIALAFALHSRVSEVFHVDFHPAAKVGHGVLFDHATGVVVGETAEIGNNVSILHHVTLGGTGSSGGIRHPRVGDGVLIGAGATVLGPVRIGQGAKIGAGSVVLSDVPAHCTAVGNPAKLLGGNRPIQLNEIPSENMDHTSFIDLWSDYII</sequence>
<feature type="domain" description="Serine acetyltransferase N-terminal" evidence="8">
    <location>
        <begin position="261"/>
        <end position="365"/>
    </location>
</feature>
<dbReference type="SMART" id="SM00971">
    <property type="entry name" value="SATase_N"/>
    <property type="match status" value="1"/>
</dbReference>
<dbReference type="InterPro" id="IPR010493">
    <property type="entry name" value="Ser_AcTrfase_N"/>
</dbReference>
<feature type="compositionally biased region" description="Basic and acidic residues" evidence="7">
    <location>
        <begin position="226"/>
        <end position="249"/>
    </location>
</feature>
<dbReference type="InterPro" id="IPR042122">
    <property type="entry name" value="Ser_AcTrfase_N_sf"/>
</dbReference>
<dbReference type="FunFam" id="2.160.10.10:FF:000002">
    <property type="entry name" value="Serine acetyltransferase"/>
    <property type="match status" value="1"/>
</dbReference>
<dbReference type="InterPro" id="IPR045304">
    <property type="entry name" value="LbH_SAT"/>
</dbReference>
<dbReference type="InterPro" id="IPR001451">
    <property type="entry name" value="Hexapep"/>
</dbReference>
<evidence type="ECO:0000259" key="8">
    <source>
        <dbReference type="SMART" id="SM00971"/>
    </source>
</evidence>
<dbReference type="EMBL" id="BFEA01000253">
    <property type="protein sequence ID" value="GBG76766.1"/>
    <property type="molecule type" value="Genomic_DNA"/>
</dbReference>
<evidence type="ECO:0000256" key="3">
    <source>
        <dbReference type="ARBA" id="ARBA00013266"/>
    </source>
</evidence>
<keyword evidence="4" id="KW-0028">Amino-acid biosynthesis</keyword>
<dbReference type="AlphaFoldDB" id="A0A388L393"/>
<dbReference type="OrthoDB" id="25818at2759"/>
<keyword evidence="10" id="KW-1185">Reference proteome</keyword>
<comment type="pathway">
    <text evidence="1">Amino-acid biosynthesis; L-cysteine biosynthesis; L-cysteine from L-serine: step 1/2.</text>
</comment>
<dbReference type="InterPro" id="IPR053376">
    <property type="entry name" value="Serine_acetyltransferase"/>
</dbReference>
<dbReference type="PROSITE" id="PS00101">
    <property type="entry name" value="HEXAPEP_TRANSFERASES"/>
    <property type="match status" value="1"/>
</dbReference>
<keyword evidence="6" id="KW-0012">Acyltransferase</keyword>
<evidence type="ECO:0000256" key="2">
    <source>
        <dbReference type="ARBA" id="ARBA00007274"/>
    </source>
</evidence>